<dbReference type="SUPFAM" id="SSF53756">
    <property type="entry name" value="UDP-Glycosyltransferase/glycogen phosphorylase"/>
    <property type="match status" value="2"/>
</dbReference>
<dbReference type="EMBL" id="CAFBPS010000003">
    <property type="protein sequence ID" value="CAB5018064.1"/>
    <property type="molecule type" value="Genomic_DNA"/>
</dbReference>
<dbReference type="Gene3D" id="3.40.50.2000">
    <property type="entry name" value="Glycogen Phosphorylase B"/>
    <property type="match status" value="1"/>
</dbReference>
<dbReference type="EMBL" id="CAFBMF010000004">
    <property type="protein sequence ID" value="CAB4888423.1"/>
    <property type="molecule type" value="Genomic_DNA"/>
</dbReference>
<dbReference type="AlphaFoldDB" id="A0A6J6QDK1"/>
<dbReference type="EMBL" id="CAEZYH010000003">
    <property type="protein sequence ID" value="CAB4707245.1"/>
    <property type="molecule type" value="Genomic_DNA"/>
</dbReference>
<evidence type="ECO:0000313" key="1">
    <source>
        <dbReference type="EMBL" id="CAB4707245.1"/>
    </source>
</evidence>
<dbReference type="Gene3D" id="3.40.50.11190">
    <property type="match status" value="1"/>
</dbReference>
<evidence type="ECO:0000313" key="3">
    <source>
        <dbReference type="EMBL" id="CAB5018064.1"/>
    </source>
</evidence>
<accession>A0A6J6QDK1</accession>
<protein>
    <submittedName>
        <fullName evidence="1">Unannotated protein</fullName>
    </submittedName>
</protein>
<gene>
    <name evidence="1" type="ORF">UFOPK2658_00169</name>
    <name evidence="2" type="ORF">UFOPK3494_00131</name>
    <name evidence="3" type="ORF">UFOPK4134_00105</name>
</gene>
<organism evidence="1">
    <name type="scientific">freshwater metagenome</name>
    <dbReference type="NCBI Taxonomy" id="449393"/>
    <lineage>
        <taxon>unclassified sequences</taxon>
        <taxon>metagenomes</taxon>
        <taxon>ecological metagenomes</taxon>
    </lineage>
</organism>
<sequence length="327" mass="35491">MSTKLLNAFIVCDSNREYGSGHVMRSITLGISLQKVGFKVALVCFEIPEALVERAESFGLHVMKRNAQQAEIAIAAEVIESTNPGDVVVFDGYYFDQQAIAEVHRSERFVVVIDDNGDLAECVSSLMLNQNLHANEKMYRRNSSSPKLLLGCEWALIRPEVLAARESQNLQERQGIFIAMGGTDPLGITPEISSRLIKQTGLKVVAAGGFLGQSSLNPIEMAEEMSHSQIGVIACGTTTWEALCLGLPLVGVVIADNQIQVAHSLQENKLGDFIDCRNEVDIESILNATTALLKNSLRSEDISGRARAIVDGRGAHRVALEILSAVS</sequence>
<reference evidence="1" key="1">
    <citation type="submission" date="2020-05" db="EMBL/GenBank/DDBJ databases">
        <authorList>
            <person name="Chiriac C."/>
            <person name="Salcher M."/>
            <person name="Ghai R."/>
            <person name="Kavagutti S V."/>
        </authorList>
    </citation>
    <scope>NUCLEOTIDE SEQUENCE</scope>
</reference>
<evidence type="ECO:0000313" key="2">
    <source>
        <dbReference type="EMBL" id="CAB4888423.1"/>
    </source>
</evidence>
<name>A0A6J6QDK1_9ZZZZ</name>
<proteinExistence type="predicted"/>